<dbReference type="EMBL" id="CP014503">
    <property type="protein sequence ID" value="ANB15920.1"/>
    <property type="molecule type" value="Genomic_DNA"/>
</dbReference>
<dbReference type="GO" id="GO:0032175">
    <property type="term" value="C:mating projection septin ring"/>
    <property type="evidence" value="ECO:0007669"/>
    <property type="project" value="EnsemblFungi"/>
</dbReference>
<dbReference type="GO" id="GO:0032151">
    <property type="term" value="C:mitotic septin complex"/>
    <property type="evidence" value="ECO:0007669"/>
    <property type="project" value="EnsemblFungi"/>
</dbReference>
<dbReference type="InterPro" id="IPR016491">
    <property type="entry name" value="Septin"/>
</dbReference>
<keyword evidence="5" id="KW-0131">Cell cycle</keyword>
<dbReference type="GO" id="GO:0000921">
    <property type="term" value="P:septin ring assembly"/>
    <property type="evidence" value="ECO:0007669"/>
    <property type="project" value="EnsemblFungi"/>
</dbReference>
<dbReference type="GeneID" id="30035600"/>
<dbReference type="RefSeq" id="XP_018738397.1">
    <property type="nucleotide sequence ID" value="XM_018880592.1"/>
</dbReference>
<dbReference type="SUPFAM" id="SSF52540">
    <property type="entry name" value="P-loop containing nucleoside triphosphate hydrolases"/>
    <property type="match status" value="1"/>
</dbReference>
<dbReference type="AlphaFoldDB" id="A0A161HI51"/>
<evidence type="ECO:0000313" key="10">
    <source>
        <dbReference type="EMBL" id="ANB15920.1"/>
    </source>
</evidence>
<reference evidence="10 11" key="1">
    <citation type="submission" date="2016-02" db="EMBL/GenBank/DDBJ databases">
        <title>Complete genome sequence and transcriptome regulation of the pentose utilising yeast Sugiyamaella lignohabitans.</title>
        <authorList>
            <person name="Bellasio M."/>
            <person name="Peymann A."/>
            <person name="Valli M."/>
            <person name="Sipitzky M."/>
            <person name="Graf A."/>
            <person name="Sauer M."/>
            <person name="Marx H."/>
            <person name="Mattanovich D."/>
        </authorList>
    </citation>
    <scope>NUCLEOTIDE SEQUENCE [LARGE SCALE GENOMIC DNA]</scope>
    <source>
        <strain evidence="10 11">CBS 10342</strain>
    </source>
</reference>
<evidence type="ECO:0000256" key="5">
    <source>
        <dbReference type="ARBA" id="ARBA00023306"/>
    </source>
</evidence>
<feature type="domain" description="Septin-type G" evidence="9">
    <location>
        <begin position="38"/>
        <end position="310"/>
    </location>
</feature>
<proteinExistence type="inferred from homology"/>
<dbReference type="Proteomes" id="UP000189580">
    <property type="component" value="Chromosome b"/>
</dbReference>
<dbReference type="InterPro" id="IPR027417">
    <property type="entry name" value="P-loop_NTPase"/>
</dbReference>
<evidence type="ECO:0000256" key="7">
    <source>
        <dbReference type="RuleBase" id="RU004560"/>
    </source>
</evidence>
<keyword evidence="11" id="KW-1185">Reference proteome</keyword>
<evidence type="ECO:0000313" key="11">
    <source>
        <dbReference type="Proteomes" id="UP000189580"/>
    </source>
</evidence>
<organism evidence="10 11">
    <name type="scientific">Sugiyamaella lignohabitans</name>
    <dbReference type="NCBI Taxonomy" id="796027"/>
    <lineage>
        <taxon>Eukaryota</taxon>
        <taxon>Fungi</taxon>
        <taxon>Dikarya</taxon>
        <taxon>Ascomycota</taxon>
        <taxon>Saccharomycotina</taxon>
        <taxon>Dipodascomycetes</taxon>
        <taxon>Dipodascales</taxon>
        <taxon>Trichomonascaceae</taxon>
        <taxon>Sugiyamaella</taxon>
    </lineage>
</organism>
<dbReference type="GO" id="GO:0070273">
    <property type="term" value="F:phosphatidylinositol-4-phosphate binding"/>
    <property type="evidence" value="ECO:0007669"/>
    <property type="project" value="EnsemblFungi"/>
</dbReference>
<dbReference type="GO" id="GO:0000281">
    <property type="term" value="P:mitotic cytokinesis"/>
    <property type="evidence" value="ECO:0007669"/>
    <property type="project" value="EnsemblFungi"/>
</dbReference>
<dbReference type="GO" id="GO:0120104">
    <property type="term" value="C:mitotic actomyosin contractile ring, proximal layer"/>
    <property type="evidence" value="ECO:0007669"/>
    <property type="project" value="EnsemblFungi"/>
</dbReference>
<dbReference type="GO" id="GO:0005525">
    <property type="term" value="F:GTP binding"/>
    <property type="evidence" value="ECO:0007669"/>
    <property type="project" value="UniProtKB-KW"/>
</dbReference>
<dbReference type="OrthoDB" id="416553at2759"/>
<dbReference type="KEGG" id="slb:AWJ20_3564"/>
<accession>A0A161HI51</accession>
<evidence type="ECO:0000256" key="4">
    <source>
        <dbReference type="ARBA" id="ARBA00023134"/>
    </source>
</evidence>
<dbReference type="PANTHER" id="PTHR18884">
    <property type="entry name" value="SEPTIN"/>
    <property type="match status" value="1"/>
</dbReference>
<evidence type="ECO:0000256" key="8">
    <source>
        <dbReference type="SAM" id="MobiDB-lite"/>
    </source>
</evidence>
<evidence type="ECO:0000256" key="3">
    <source>
        <dbReference type="ARBA" id="ARBA00022741"/>
    </source>
</evidence>
<gene>
    <name evidence="10" type="primary">CDC10</name>
    <name evidence="10" type="ORF">AWJ20_3564</name>
</gene>
<feature type="compositionally biased region" description="Pro residues" evidence="8">
    <location>
        <begin position="352"/>
        <end position="376"/>
    </location>
</feature>
<keyword evidence="4 7" id="KW-0342">GTP-binding</keyword>
<evidence type="ECO:0000256" key="1">
    <source>
        <dbReference type="ARBA" id="ARBA00004266"/>
    </source>
</evidence>
<dbReference type="PROSITE" id="PS51719">
    <property type="entry name" value="G_SEPTIN"/>
    <property type="match status" value="1"/>
</dbReference>
<dbReference type="GO" id="GO:0036391">
    <property type="term" value="C:medial cortex septin ring"/>
    <property type="evidence" value="ECO:0007669"/>
    <property type="project" value="EnsemblFungi"/>
</dbReference>
<comment type="similarity">
    <text evidence="7">Belongs to the TRAFAC class TrmE-Era-EngA-EngB-Septin-like GTPase superfamily. Septin GTPase family.</text>
</comment>
<keyword evidence="3 7" id="KW-0547">Nucleotide-binding</keyword>
<comment type="subcellular location">
    <subcellularLocation>
        <location evidence="1">Bud neck</location>
    </subcellularLocation>
</comment>
<dbReference type="GO" id="GO:0032169">
    <property type="term" value="C:prospore septin ring"/>
    <property type="evidence" value="ECO:0007669"/>
    <property type="project" value="EnsemblFungi"/>
</dbReference>
<keyword evidence="2" id="KW-0132">Cell division</keyword>
<dbReference type="PIRSF" id="PIRSF006698">
    <property type="entry name" value="Septin"/>
    <property type="match status" value="1"/>
</dbReference>
<dbReference type="InterPro" id="IPR030379">
    <property type="entry name" value="G_SEPTIN_dom"/>
</dbReference>
<evidence type="ECO:0000256" key="6">
    <source>
        <dbReference type="ARBA" id="ARBA00069702"/>
    </source>
</evidence>
<dbReference type="CDD" id="cd01850">
    <property type="entry name" value="CDC_Septin"/>
    <property type="match status" value="1"/>
</dbReference>
<dbReference type="GO" id="GO:0070583">
    <property type="term" value="P:spore membrane bending pathway"/>
    <property type="evidence" value="ECO:0007669"/>
    <property type="project" value="EnsemblFungi"/>
</dbReference>
<dbReference type="Pfam" id="PF00735">
    <property type="entry name" value="Septin"/>
    <property type="match status" value="1"/>
</dbReference>
<feature type="region of interest" description="Disordered" evidence="8">
    <location>
        <begin position="312"/>
        <end position="376"/>
    </location>
</feature>
<protein>
    <recommendedName>
        <fullName evidence="6">Cell division control protein 10</fullName>
    </recommendedName>
</protein>
<dbReference type="Gene3D" id="3.40.50.300">
    <property type="entry name" value="P-loop containing nucleotide triphosphate hydrolases"/>
    <property type="match status" value="1"/>
</dbReference>
<name>A0A161HI51_9ASCO</name>
<evidence type="ECO:0000256" key="2">
    <source>
        <dbReference type="ARBA" id="ARBA00022618"/>
    </source>
</evidence>
<sequence length="376" mass="41943">MSTTTVEPGTEERMLVTPSSHVGFDSITSQIEKRLLKRGFQFNLMVVGQSGLGKSTLINTLFASPLVTSYGRTNPTEAVERTPEIKVERCYIQENGVKLKLNIIDTPGYGDQVNNEKCWEPIVKYIYDQQASYIRRELTASREKYPVDTRVHCVLFFIQPTGHGLKPIDIAVLKRLTEIANVVPVIAKSDSLTLDERAQFKQTIQAEIAHHNLKIYPYPNDEYDEDERALNDRIKSQIPFAIVGSDRTVLVNGREVRGRKNRWGVINVEDETHCEFSSLRNFLISTHLQDLIDTTAHTHYEAFRKRQLTALKENSRDREASSATTSATAPAPPTTGVSTATQGPFIPSLAPGVPPTNPSQAPPRPTVAPPVPIPKD</sequence>
<dbReference type="FunFam" id="3.40.50.300:FF:000260">
    <property type="entry name" value="Cell division control 10"/>
    <property type="match status" value="1"/>
</dbReference>
<evidence type="ECO:0000259" key="9">
    <source>
        <dbReference type="PROSITE" id="PS51719"/>
    </source>
</evidence>
<dbReference type="GO" id="GO:0000144">
    <property type="term" value="C:cellular bud neck septin ring"/>
    <property type="evidence" value="ECO:0007669"/>
    <property type="project" value="UniProtKB-ARBA"/>
</dbReference>
<feature type="compositionally biased region" description="Low complexity" evidence="8">
    <location>
        <begin position="321"/>
        <end position="341"/>
    </location>
</feature>
<dbReference type="GO" id="GO:0032152">
    <property type="term" value="C:meiotic septin complex"/>
    <property type="evidence" value="ECO:0007669"/>
    <property type="project" value="EnsemblFungi"/>
</dbReference>